<evidence type="ECO:0000256" key="8">
    <source>
        <dbReference type="ARBA" id="ARBA00023242"/>
    </source>
</evidence>
<evidence type="ECO:0000256" key="2">
    <source>
        <dbReference type="ARBA" id="ARBA00004496"/>
    </source>
</evidence>
<evidence type="ECO:0000256" key="9">
    <source>
        <dbReference type="SAM" id="Coils"/>
    </source>
</evidence>
<keyword evidence="5" id="KW-0677">Repeat</keyword>
<dbReference type="InterPro" id="IPR055455">
    <property type="entry name" value="HEAT_PSME4"/>
</dbReference>
<keyword evidence="9" id="KW-0175">Coiled coil</keyword>
<dbReference type="InterPro" id="IPR021843">
    <property type="entry name" value="PSME4_C"/>
</dbReference>
<dbReference type="InterPro" id="IPR016024">
    <property type="entry name" value="ARM-type_fold"/>
</dbReference>
<dbReference type="InParanoid" id="A0A7M7IML0"/>
<proteinExistence type="inferred from homology"/>
<dbReference type="Pfam" id="PF16507">
    <property type="entry name" value="HEAT_PSME4_mid"/>
    <property type="match status" value="1"/>
</dbReference>
<dbReference type="Pfam" id="PF23096">
    <property type="entry name" value="HEAT_PSME4"/>
    <property type="match status" value="1"/>
</dbReference>
<evidence type="ECO:0008006" key="15">
    <source>
        <dbReference type="Google" id="ProtNLM"/>
    </source>
</evidence>
<keyword evidence="14" id="KW-1185">Reference proteome</keyword>
<evidence type="ECO:0000256" key="7">
    <source>
        <dbReference type="ARBA" id="ARBA00023204"/>
    </source>
</evidence>
<dbReference type="GO" id="GO:0070628">
    <property type="term" value="F:proteasome binding"/>
    <property type="evidence" value="ECO:0007669"/>
    <property type="project" value="InterPro"/>
</dbReference>
<comment type="similarity">
    <text evidence="3">Belongs to the BLM10 family.</text>
</comment>
<dbReference type="Gene3D" id="1.25.10.10">
    <property type="entry name" value="Leucine-rich Repeat Variant"/>
    <property type="match status" value="1"/>
</dbReference>
<dbReference type="GO" id="GO:0016504">
    <property type="term" value="F:peptidase activator activity"/>
    <property type="evidence" value="ECO:0007669"/>
    <property type="project" value="InterPro"/>
</dbReference>
<keyword evidence="4" id="KW-0963">Cytoplasm</keyword>
<protein>
    <recommendedName>
        <fullName evidence="15">Proteasome activator complex subunit 4</fullName>
    </recommendedName>
</protein>
<feature type="domain" description="Proteasome activator complex subunit 4 C-terminal" evidence="10">
    <location>
        <begin position="1792"/>
        <end position="1879"/>
    </location>
</feature>
<evidence type="ECO:0000259" key="11">
    <source>
        <dbReference type="Pfam" id="PF16507"/>
    </source>
</evidence>
<dbReference type="GO" id="GO:0006281">
    <property type="term" value="P:DNA repair"/>
    <property type="evidence" value="ECO:0007669"/>
    <property type="project" value="UniProtKB-KW"/>
</dbReference>
<evidence type="ECO:0000259" key="12">
    <source>
        <dbReference type="Pfam" id="PF23096"/>
    </source>
</evidence>
<dbReference type="GeneID" id="103316681"/>
<comment type="subcellular location">
    <subcellularLocation>
        <location evidence="2">Cytoplasm</location>
    </subcellularLocation>
    <subcellularLocation>
        <location evidence="1">Nucleus speckle</location>
    </subcellularLocation>
</comment>
<evidence type="ECO:0000256" key="3">
    <source>
        <dbReference type="ARBA" id="ARBA00005739"/>
    </source>
</evidence>
<organism evidence="13 14">
    <name type="scientific">Nasonia vitripennis</name>
    <name type="common">Parasitic wasp</name>
    <dbReference type="NCBI Taxonomy" id="7425"/>
    <lineage>
        <taxon>Eukaryota</taxon>
        <taxon>Metazoa</taxon>
        <taxon>Ecdysozoa</taxon>
        <taxon>Arthropoda</taxon>
        <taxon>Hexapoda</taxon>
        <taxon>Insecta</taxon>
        <taxon>Pterygota</taxon>
        <taxon>Neoptera</taxon>
        <taxon>Endopterygota</taxon>
        <taxon>Hymenoptera</taxon>
        <taxon>Apocrita</taxon>
        <taxon>Proctotrupomorpha</taxon>
        <taxon>Chalcidoidea</taxon>
        <taxon>Pteromalidae</taxon>
        <taxon>Pteromalinae</taxon>
        <taxon>Nasonia</taxon>
    </lineage>
</organism>
<accession>A0A7M7IML0</accession>
<dbReference type="GO" id="GO:0005829">
    <property type="term" value="C:cytosol"/>
    <property type="evidence" value="ECO:0007669"/>
    <property type="project" value="TreeGrafter"/>
</dbReference>
<dbReference type="OrthoDB" id="17907at2759"/>
<dbReference type="SUPFAM" id="SSF48371">
    <property type="entry name" value="ARM repeat"/>
    <property type="match status" value="1"/>
</dbReference>
<evidence type="ECO:0000256" key="6">
    <source>
        <dbReference type="ARBA" id="ARBA00022763"/>
    </source>
</evidence>
<dbReference type="InterPro" id="IPR011989">
    <property type="entry name" value="ARM-like"/>
</dbReference>
<feature type="domain" description="Proteasome activator complex subunit 4-like HEAT repeat-like" evidence="12">
    <location>
        <begin position="1199"/>
        <end position="1490"/>
    </location>
</feature>
<dbReference type="RefSeq" id="XP_016837530.1">
    <property type="nucleotide sequence ID" value="XM_016982041.2"/>
</dbReference>
<keyword evidence="7" id="KW-0234">DNA repair</keyword>
<dbReference type="InterPro" id="IPR035309">
    <property type="entry name" value="PSME4"/>
</dbReference>
<sequence>MDLRSGVDLCCIEQISGEFLSTYDMVNEECADALELNYKTAFQRENIFNRLLPYADKLDSEADELLAKIKANLGRCIMLRDIKPGCVTWTTMLQKYVTLYNLRFTKEDHITFIKLMYELVTIPNLELSLVNDFAYRLYMLLRKNDLISPKELELPWRPLFDLFYRVMPKKPDSLKFENYPEPLEDLLDLIVCASKIYFPVNATQEILDEFRPLICPFQDDAMQIIIEGFQLFLPVQLNPEYHSFGHELWFHEFMKLWEVCDSCCHEWGDNMMNLMSKLAYYNIGYIDWEPYIPLMFTRFVQSFNLPVAYKDIARNRTFSICPYYIGIWIASALGNKSKTQTYLDKLLKTVETYSHPANYGSWLESLGELFVTVSYFVVLRINRERYQNNSKKPNWKAPIPDSHKLTDADIDAFVESMIPIAMLGIFNKRCTQLFYDTLKHLVDMRPNLVIPKILEKVYPTLGGDIEPHKMITAMKCMITISRPLVQGSRIRNKEYAFEQGPLHVLPLLFTSLSGIDPNDTNKCFITFRLIATYVTMIPLVDCSQSTAEMSDDDRSVCTETSRFEDFVLQFMDKVFAWIDSNSVVSVRLENNDNNSSRSRSEELAETSLSRVFSALLRQVSPSIFTGALGKLRSFIIEHVLETQVAGQLVGALCKVFCNVNSQETLKALFPFLSEKVLNAIGEGDEILKADNLDNHLLYPLLLLNQLVLTQGKYLLPYMDTLIKVIDKTIMLKSREGNMLGCFTLSSVFKSLSTVSFINVERNLNDPQYPYVQDWGESIKIKETKIDSYTPGEQEEKVLQEMFTRYFVPTVTKIQNFIKSQNSLSRNELQITLKILLNILDGCDAVLPFWSEPPLKLESYENCTERLEPFLGFSGKVHMPDGGNVRYFLVQLMTELQEIMLKNVEDDTKSLTSLQLIWSYLLLGTLRSQVDSCFTFSVTYSVSKNVLDNEMTGNFAWFPTLVLARVNSQHRMRKYCTTAVLTETHKNILLQLLKLSTSQYCIIRIMAQQSLNAALSYFPNAYLVLTPYIIEILKLDPTEHHDAYKGILYLITQNIDHEVCLLVKQDWGFIKSIWNALILSGASEKPSVIQLKDCITEEIIDNFYTTNIKIEIPDNIVALAANLWKGGPIQPSKPLPTQNEITQGEEKLRKQGEMNLKMYNELLDNFLHALVEKKLHWRHRQMAISFIFILICEDVKLPAKVVRFLLNSLISESIEDRQMAIKAMAFVLKQLKKKHVKRKIDVSTNNNHNVKKLASNSVMKVHPGYRSDNAWLQYNYNSRPTNSAEWDEPRYMHKSNVGYYAWPREIEIYAATCEQPSYDKLNLSEQDKEIEQFFGNQQNVDRLIEYFSLEGQSDEDAFSSTRVRMFTGIFRNHGDSFLGNFLPHLRKLVVDKQESSQRCAAEIICGVIKGSKHWPFDMTERLWHEFLPIIRNALNNLTGDTIQDWILCIANASKDRDPNKLHWLLECIMEESPLGQSEASFAECGRLMILQGALITQTWRLSELLNRLLLRFKNRLEESPFQNVRDCLASLLVSIFRPSIKFDSIVSNENPFPEVDEFLENVYPRLQSLLEKDKPSSSLTNVVDVSPSKSSTNAIDSTRERNSKLLKMICKWILETVMLSNLDNLSSFYKIYPIMCQLESNEKDEELSKACSRTLAVLAQTLTQPHHVPAALEAVTAISKSTSWSARASCLEFLQVLVFHNMSILLSNEAWISAIQDIVLHLLEDERLEVREMAAKVLGGLLHCTILPNEEALLDEFKKKARTKLGNKRKRMSEKEEEKSDVTNKIINAARLRHAGVLGMCAFIQAHPYNVPEIIPPIFDCLSPHLNDPEPIPSTIRKTLNDFKRTHCDGWTGLQGLAERFTEEQFALLQDLTVPPSYYA</sequence>
<dbReference type="PANTHER" id="PTHR32170">
    <property type="entry name" value="PROTEASOME ACTIVATOR COMPLEX SUBUNIT 4"/>
    <property type="match status" value="1"/>
</dbReference>
<feature type="domain" description="Proteasome activator Blm10 middle HEAT repeats region" evidence="11">
    <location>
        <begin position="343"/>
        <end position="842"/>
    </location>
</feature>
<evidence type="ECO:0000256" key="4">
    <source>
        <dbReference type="ARBA" id="ARBA00022490"/>
    </source>
</evidence>
<evidence type="ECO:0000313" key="13">
    <source>
        <dbReference type="EnsemblMetazoa" id="XP_016837530"/>
    </source>
</evidence>
<dbReference type="PANTHER" id="PTHR32170:SF3">
    <property type="entry name" value="PROTEASOME ACTIVATOR COMPLEX SUBUNIT 4"/>
    <property type="match status" value="1"/>
</dbReference>
<dbReference type="Pfam" id="PF11919">
    <property type="entry name" value="PSME4_C"/>
    <property type="match status" value="1"/>
</dbReference>
<dbReference type="SMR" id="A0A7M7IML0"/>
<dbReference type="GO" id="GO:0010499">
    <property type="term" value="P:proteasomal ubiquitin-independent protein catabolic process"/>
    <property type="evidence" value="ECO:0007669"/>
    <property type="project" value="TreeGrafter"/>
</dbReference>
<feature type="coiled-coil region" evidence="9">
    <location>
        <begin position="1757"/>
        <end position="1784"/>
    </location>
</feature>
<dbReference type="KEGG" id="nvi:103316681"/>
<keyword evidence="8" id="KW-0539">Nucleus</keyword>
<name>A0A7M7IML0_NASVI</name>
<keyword evidence="6" id="KW-0227">DNA damage</keyword>
<evidence type="ECO:0000313" key="14">
    <source>
        <dbReference type="Proteomes" id="UP000002358"/>
    </source>
</evidence>
<evidence type="ECO:0000256" key="1">
    <source>
        <dbReference type="ARBA" id="ARBA00004324"/>
    </source>
</evidence>
<evidence type="ECO:0000256" key="5">
    <source>
        <dbReference type="ARBA" id="ARBA00022737"/>
    </source>
</evidence>
<dbReference type="EnsemblMetazoa" id="XM_016982041">
    <property type="protein sequence ID" value="XP_016837530"/>
    <property type="gene ID" value="LOC103316681"/>
</dbReference>
<reference evidence="13" key="1">
    <citation type="submission" date="2021-01" db="UniProtKB">
        <authorList>
            <consortium name="EnsemblMetazoa"/>
        </authorList>
    </citation>
    <scope>IDENTIFICATION</scope>
</reference>
<evidence type="ECO:0000259" key="10">
    <source>
        <dbReference type="Pfam" id="PF11919"/>
    </source>
</evidence>
<dbReference type="Proteomes" id="UP000002358">
    <property type="component" value="Chromosome 2"/>
</dbReference>
<dbReference type="InterPro" id="IPR032430">
    <property type="entry name" value="Blm10_mid"/>
</dbReference>
<dbReference type="GO" id="GO:0016607">
    <property type="term" value="C:nuclear speck"/>
    <property type="evidence" value="ECO:0007669"/>
    <property type="project" value="UniProtKB-SubCell"/>
</dbReference>